<evidence type="ECO:0000313" key="2">
    <source>
        <dbReference type="EMBL" id="KAK3911247.1"/>
    </source>
</evidence>
<dbReference type="GO" id="GO:0016787">
    <property type="term" value="F:hydrolase activity"/>
    <property type="evidence" value="ECO:0007669"/>
    <property type="project" value="UniProtKB-KW"/>
</dbReference>
<proteinExistence type="predicted"/>
<dbReference type="InterPro" id="IPR006631">
    <property type="entry name" value="DM4_12"/>
</dbReference>
<dbReference type="PANTHER" id="PTHR21398">
    <property type="entry name" value="AGAP007094-PA"/>
    <property type="match status" value="1"/>
</dbReference>
<dbReference type="Pfam" id="PF07841">
    <property type="entry name" value="DM4_12"/>
    <property type="match status" value="1"/>
</dbReference>
<feature type="chain" id="PRO_5042049708" evidence="1">
    <location>
        <begin position="27"/>
        <end position="188"/>
    </location>
</feature>
<comment type="caution">
    <text evidence="2">The sequence shown here is derived from an EMBL/GenBank/DDBJ whole genome shotgun (WGS) entry which is preliminary data.</text>
</comment>
<dbReference type="PANTHER" id="PTHR21398:SF7">
    <property type="entry name" value="LP19941P"/>
    <property type="match status" value="1"/>
</dbReference>
<protein>
    <submittedName>
        <fullName evidence="2">Glycosyl hydrolase family 109 protein 3</fullName>
    </submittedName>
</protein>
<dbReference type="AlphaFoldDB" id="A0AAE1GXW2"/>
<dbReference type="EMBL" id="JAHWGI010000255">
    <property type="protein sequence ID" value="KAK3911247.1"/>
    <property type="molecule type" value="Genomic_DNA"/>
</dbReference>
<gene>
    <name evidence="2" type="ORF">KUF71_004376</name>
</gene>
<evidence type="ECO:0000256" key="1">
    <source>
        <dbReference type="SAM" id="SignalP"/>
    </source>
</evidence>
<evidence type="ECO:0000313" key="3">
    <source>
        <dbReference type="Proteomes" id="UP001219518"/>
    </source>
</evidence>
<dbReference type="SMART" id="SM00718">
    <property type="entry name" value="DM4_12"/>
    <property type="match status" value="1"/>
</dbReference>
<organism evidence="2 3">
    <name type="scientific">Frankliniella fusca</name>
    <dbReference type="NCBI Taxonomy" id="407009"/>
    <lineage>
        <taxon>Eukaryota</taxon>
        <taxon>Metazoa</taxon>
        <taxon>Ecdysozoa</taxon>
        <taxon>Arthropoda</taxon>
        <taxon>Hexapoda</taxon>
        <taxon>Insecta</taxon>
        <taxon>Pterygota</taxon>
        <taxon>Neoptera</taxon>
        <taxon>Paraneoptera</taxon>
        <taxon>Thysanoptera</taxon>
        <taxon>Terebrantia</taxon>
        <taxon>Thripoidea</taxon>
        <taxon>Thripidae</taxon>
        <taxon>Frankliniella</taxon>
    </lineage>
</organism>
<reference evidence="2" key="2">
    <citation type="journal article" date="2023" name="BMC Genomics">
        <title>Pest status, molecular evolution, and epigenetic factors derived from the genome assembly of Frankliniella fusca, a thysanopteran phytovirus vector.</title>
        <authorList>
            <person name="Catto M.A."/>
            <person name="Labadie P.E."/>
            <person name="Jacobson A.L."/>
            <person name="Kennedy G.G."/>
            <person name="Srinivasan R."/>
            <person name="Hunt B.G."/>
        </authorList>
    </citation>
    <scope>NUCLEOTIDE SEQUENCE</scope>
    <source>
        <strain evidence="2">PL_HMW_Pooled</strain>
    </source>
</reference>
<dbReference type="Proteomes" id="UP001219518">
    <property type="component" value="Unassembled WGS sequence"/>
</dbReference>
<name>A0AAE1GXW2_9NEOP</name>
<keyword evidence="1" id="KW-0732">Signal</keyword>
<keyword evidence="3" id="KW-1185">Reference proteome</keyword>
<reference evidence="2" key="1">
    <citation type="submission" date="2021-07" db="EMBL/GenBank/DDBJ databases">
        <authorList>
            <person name="Catto M.A."/>
            <person name="Jacobson A."/>
            <person name="Kennedy G."/>
            <person name="Labadie P."/>
            <person name="Hunt B.G."/>
            <person name="Srinivasan R."/>
        </authorList>
    </citation>
    <scope>NUCLEOTIDE SEQUENCE</scope>
    <source>
        <strain evidence="2">PL_HMW_Pooled</strain>
        <tissue evidence="2">Head</tissue>
    </source>
</reference>
<accession>A0AAE1GXW2</accession>
<feature type="signal peptide" evidence="1">
    <location>
        <begin position="1"/>
        <end position="26"/>
    </location>
</feature>
<keyword evidence="2" id="KW-0378">Hydrolase</keyword>
<sequence length="188" mass="20919">MSGRRAPLPLLVLAVLAAVQLDGVSPARHKRYLHFPYGTTLRVAFSSKWSTIFDWPNSPAFWTENVNWGLTYELPNGTQLLGPAGFSARRDRRDLYRRLETAIDSTGLVGRECMLRSICEAPQFLVPGDNLIAELLRVLLRFIPADGRANSGPYDSAQHAGARGLDCQHLYRDCPVSLLGLLLSLRQT</sequence>